<feature type="transmembrane region" description="Helical" evidence="1">
    <location>
        <begin position="381"/>
        <end position="399"/>
    </location>
</feature>
<feature type="transmembrane region" description="Helical" evidence="1">
    <location>
        <begin position="191"/>
        <end position="210"/>
    </location>
</feature>
<feature type="transmembrane region" description="Helical" evidence="1">
    <location>
        <begin position="231"/>
        <end position="256"/>
    </location>
</feature>
<gene>
    <name evidence="2" type="ORF">M9Y10_004444</name>
</gene>
<keyword evidence="1" id="KW-1133">Transmembrane helix</keyword>
<protein>
    <recommendedName>
        <fullName evidence="4">Transmembrane 9 superfamily member</fullName>
    </recommendedName>
</protein>
<evidence type="ECO:0000313" key="2">
    <source>
        <dbReference type="EMBL" id="KAK8881684.1"/>
    </source>
</evidence>
<feature type="transmembrane region" description="Helical" evidence="1">
    <location>
        <begin position="419"/>
        <end position="441"/>
    </location>
</feature>
<proteinExistence type="predicted"/>
<organism evidence="2 3">
    <name type="scientific">Tritrichomonas musculus</name>
    <dbReference type="NCBI Taxonomy" id="1915356"/>
    <lineage>
        <taxon>Eukaryota</taxon>
        <taxon>Metamonada</taxon>
        <taxon>Parabasalia</taxon>
        <taxon>Tritrichomonadida</taxon>
        <taxon>Tritrichomonadidae</taxon>
        <taxon>Tritrichomonas</taxon>
    </lineage>
</organism>
<feature type="transmembrane region" description="Helical" evidence="1">
    <location>
        <begin position="334"/>
        <end position="360"/>
    </location>
</feature>
<accession>A0ABR2JS02</accession>
<keyword evidence="1" id="KW-0812">Transmembrane</keyword>
<dbReference type="EMBL" id="JAPFFF010000010">
    <property type="protein sequence ID" value="KAK8881684.1"/>
    <property type="molecule type" value="Genomic_DNA"/>
</dbReference>
<keyword evidence="3" id="KW-1185">Reference proteome</keyword>
<reference evidence="2 3" key="1">
    <citation type="submission" date="2024-04" db="EMBL/GenBank/DDBJ databases">
        <title>Tritrichomonas musculus Genome.</title>
        <authorList>
            <person name="Alves-Ferreira E."/>
            <person name="Grigg M."/>
            <person name="Lorenzi H."/>
            <person name="Galac M."/>
        </authorList>
    </citation>
    <scope>NUCLEOTIDE SEQUENCE [LARGE SCALE GENOMIC DNA]</scope>
    <source>
        <strain evidence="2 3">EAF2021</strain>
    </source>
</reference>
<feature type="transmembrane region" description="Helical" evidence="1">
    <location>
        <begin position="262"/>
        <end position="285"/>
    </location>
</feature>
<evidence type="ECO:0000313" key="3">
    <source>
        <dbReference type="Proteomes" id="UP001470230"/>
    </source>
</evidence>
<comment type="caution">
    <text evidence="2">The sequence shown here is derived from an EMBL/GenBank/DDBJ whole genome shotgun (WGS) entry which is preliminary data.</text>
</comment>
<keyword evidence="1" id="KW-0472">Membrane</keyword>
<feature type="transmembrane region" description="Helical" evidence="1">
    <location>
        <begin position="297"/>
        <end position="319"/>
    </location>
</feature>
<evidence type="ECO:0008006" key="4">
    <source>
        <dbReference type="Google" id="ProtNLM"/>
    </source>
</evidence>
<sequence>MIFIFIFLIKCNHSENNGDLYLLFVRPDRNPLEMYPPTKLPLCIHNSMPGFDLIVCSKCKRKIIHITRDYTESFQPWCSTELTFENYTLLADQLKENYSICFSSGDKSVRIPIGHEKSLYTQYSFYFSENNGYISLSKVSTSKLVNFTIGKQLNFLYQIIFTDSQTLMPNPIANPRLTDQQDGSSKSSNSLIYFFLFSIIFLIIIAFFVLKPDFLSNEMMNPIATIPSNNFLIVTLSGAGAGVYGYVIIILILYLLKIPFESLSIILVVPAIASAVFTGAATSFICTICRLKDVASALYFAPLISPAIVLYIIFSIQWIPICFESCITIPMKVVFYYIVTVVIVKLPVNLIAGIIAGSFVTPPPYHTIRSIKIRKFISSRPFFLSISNIFLFVFIFPLYDKLMDTPSHIPFDINISNINLIFIYMPIWIFASGIVGISSLAMADPFNWATLAFVSAAGAGVVLWIVSFFKATIAYGMTGSLQISLHMAILSLICIGLSLSAGGVSVIAAAIWIVATGIPSKNS</sequence>
<feature type="transmembrane region" description="Helical" evidence="1">
    <location>
        <begin position="448"/>
        <end position="469"/>
    </location>
</feature>
<evidence type="ECO:0000256" key="1">
    <source>
        <dbReference type="SAM" id="Phobius"/>
    </source>
</evidence>
<feature type="transmembrane region" description="Helical" evidence="1">
    <location>
        <begin position="489"/>
        <end position="515"/>
    </location>
</feature>
<name>A0ABR2JS02_9EUKA</name>
<dbReference type="Proteomes" id="UP001470230">
    <property type="component" value="Unassembled WGS sequence"/>
</dbReference>